<name>A0A9X2D3K0_9GAMM</name>
<dbReference type="Proteomes" id="UP001139721">
    <property type="component" value="Unassembled WGS sequence"/>
</dbReference>
<dbReference type="InterPro" id="IPR016194">
    <property type="entry name" value="SPOC-like_C_dom_sf"/>
</dbReference>
<dbReference type="GO" id="GO:0003690">
    <property type="term" value="F:double-stranded DNA binding"/>
    <property type="evidence" value="ECO:0007669"/>
    <property type="project" value="TreeGrafter"/>
</dbReference>
<sequence length="95" mass="11081">MPVEPVKNYKVTDKKLKMATDLIKDMSAEWKPEKYHNEYRESLQKWLNQQTEKLLKEGKKVRTAPKSNEAVVDFITLLKKSMGKKVKPSSKKKTS</sequence>
<dbReference type="PANTHER" id="PTHR41251:SF1">
    <property type="entry name" value="NON-HOMOLOGOUS END JOINING PROTEIN KU"/>
    <property type="match status" value="1"/>
</dbReference>
<proteinExistence type="predicted"/>
<protein>
    <recommendedName>
        <fullName evidence="3">Ku protein</fullName>
    </recommendedName>
</protein>
<reference evidence="1" key="1">
    <citation type="submission" date="2021-11" db="EMBL/GenBank/DDBJ databases">
        <title>Legionella maioricencis sp. nov., a new species isolated from hot water samples in Mallorca.</title>
        <authorList>
            <person name="Crespi S."/>
            <person name="Drasar V."/>
            <person name="Salva-Serra F."/>
            <person name="Jaen-Luchoro D."/>
            <person name="Pineiro-Iglesias B."/>
            <person name="Aliaga F."/>
            <person name="Fernandez-Juarez V."/>
            <person name="Coll G."/>
            <person name="Moore E.R.B."/>
            <person name="Bennasar-Figueras A."/>
        </authorList>
    </citation>
    <scope>NUCLEOTIDE SEQUENCE</scope>
    <source>
        <strain evidence="1">HCPI-6</strain>
    </source>
</reference>
<dbReference type="InterPro" id="IPR009187">
    <property type="entry name" value="Prok_Ku"/>
</dbReference>
<comment type="caution">
    <text evidence="1">The sequence shown here is derived from an EMBL/GenBank/DDBJ whole genome shotgun (WGS) entry which is preliminary data.</text>
</comment>
<accession>A0A9X2D3K0</accession>
<dbReference type="RefSeq" id="WP_250424456.1">
    <property type="nucleotide sequence ID" value="NZ_JAJKBJ010000036.1"/>
</dbReference>
<dbReference type="AlphaFoldDB" id="A0A9X2D3K0"/>
<dbReference type="EMBL" id="JAJKBJ010000036">
    <property type="protein sequence ID" value="MCL9685724.1"/>
    <property type="molecule type" value="Genomic_DNA"/>
</dbReference>
<evidence type="ECO:0000313" key="1">
    <source>
        <dbReference type="EMBL" id="MCL9685724.1"/>
    </source>
</evidence>
<organism evidence="1 2">
    <name type="scientific">Legionella maioricensis</name>
    <dbReference type="NCBI Taxonomy" id="2896528"/>
    <lineage>
        <taxon>Bacteria</taxon>
        <taxon>Pseudomonadati</taxon>
        <taxon>Pseudomonadota</taxon>
        <taxon>Gammaproteobacteria</taxon>
        <taxon>Legionellales</taxon>
        <taxon>Legionellaceae</taxon>
        <taxon>Legionella</taxon>
    </lineage>
</organism>
<gene>
    <name evidence="1" type="ORF">LOX96_16610</name>
</gene>
<evidence type="ECO:0000313" key="2">
    <source>
        <dbReference type="Proteomes" id="UP001139721"/>
    </source>
</evidence>
<evidence type="ECO:0008006" key="3">
    <source>
        <dbReference type="Google" id="ProtNLM"/>
    </source>
</evidence>
<dbReference type="SUPFAM" id="SSF100939">
    <property type="entry name" value="SPOC domain-like"/>
    <property type="match status" value="1"/>
</dbReference>
<dbReference type="PANTHER" id="PTHR41251">
    <property type="entry name" value="NON-HOMOLOGOUS END JOINING PROTEIN KU"/>
    <property type="match status" value="1"/>
</dbReference>
<keyword evidence="2" id="KW-1185">Reference proteome</keyword>